<dbReference type="EMBL" id="JAENIL010000043">
    <property type="protein sequence ID" value="MBK1879196.1"/>
    <property type="molecule type" value="Genomic_DNA"/>
</dbReference>
<dbReference type="CDD" id="cd00090">
    <property type="entry name" value="HTH_ARSR"/>
    <property type="match status" value="1"/>
</dbReference>
<gene>
    <name evidence="1" type="ORF">JIN87_20085</name>
</gene>
<dbReference type="InterPro" id="IPR036390">
    <property type="entry name" value="WH_DNA-bd_sf"/>
</dbReference>
<dbReference type="RefSeq" id="WP_200357409.1">
    <property type="nucleotide sequence ID" value="NZ_JAENIL010000043.1"/>
</dbReference>
<protein>
    <submittedName>
        <fullName evidence="1">Winged helix-turn-helix transcriptional regulator</fullName>
    </submittedName>
</protein>
<reference evidence="1" key="1">
    <citation type="submission" date="2021-01" db="EMBL/GenBank/DDBJ databases">
        <title>Modified the classification status of verrucomicrobia.</title>
        <authorList>
            <person name="Feng X."/>
        </authorList>
    </citation>
    <scope>NUCLEOTIDE SEQUENCE</scope>
    <source>
        <strain evidence="1">KCTC 13126</strain>
    </source>
</reference>
<keyword evidence="2" id="KW-1185">Reference proteome</keyword>
<organism evidence="1 2">
    <name type="scientific">Pelagicoccus mobilis</name>
    <dbReference type="NCBI Taxonomy" id="415221"/>
    <lineage>
        <taxon>Bacteria</taxon>
        <taxon>Pseudomonadati</taxon>
        <taxon>Verrucomicrobiota</taxon>
        <taxon>Opitutia</taxon>
        <taxon>Puniceicoccales</taxon>
        <taxon>Pelagicoccaceae</taxon>
        <taxon>Pelagicoccus</taxon>
    </lineage>
</organism>
<dbReference type="InterPro" id="IPR036388">
    <property type="entry name" value="WH-like_DNA-bd_sf"/>
</dbReference>
<comment type="caution">
    <text evidence="1">The sequence shown here is derived from an EMBL/GenBank/DDBJ whole genome shotgun (WGS) entry which is preliminary data.</text>
</comment>
<dbReference type="InterPro" id="IPR011991">
    <property type="entry name" value="ArsR-like_HTH"/>
</dbReference>
<sequence>MPIQTAKEPETAKKEASSWTFFSNHAHVLLSLDAPEDKVLRDVALEVGITERAVQGIVADLEAAGVITRYKEGRCNRYKINRKVKLRHAIESHRSVGDLLDFVHKDK</sequence>
<dbReference type="AlphaFoldDB" id="A0A934S226"/>
<dbReference type="GO" id="GO:0006355">
    <property type="term" value="P:regulation of DNA-templated transcription"/>
    <property type="evidence" value="ECO:0007669"/>
    <property type="project" value="UniProtKB-ARBA"/>
</dbReference>
<dbReference type="Gene3D" id="1.10.10.10">
    <property type="entry name" value="Winged helix-like DNA-binding domain superfamily/Winged helix DNA-binding domain"/>
    <property type="match status" value="1"/>
</dbReference>
<evidence type="ECO:0000313" key="2">
    <source>
        <dbReference type="Proteomes" id="UP000617628"/>
    </source>
</evidence>
<dbReference type="SUPFAM" id="SSF46785">
    <property type="entry name" value="Winged helix' DNA-binding domain"/>
    <property type="match status" value="1"/>
</dbReference>
<accession>A0A934S226</accession>
<proteinExistence type="predicted"/>
<dbReference type="Proteomes" id="UP000617628">
    <property type="component" value="Unassembled WGS sequence"/>
</dbReference>
<evidence type="ECO:0000313" key="1">
    <source>
        <dbReference type="EMBL" id="MBK1879196.1"/>
    </source>
</evidence>
<name>A0A934S226_9BACT</name>